<organism evidence="4">
    <name type="scientific">Cupriavidus taiwanensis</name>
    <dbReference type="NCBI Taxonomy" id="164546"/>
    <lineage>
        <taxon>Bacteria</taxon>
        <taxon>Pseudomonadati</taxon>
        <taxon>Pseudomonadota</taxon>
        <taxon>Betaproteobacteria</taxon>
        <taxon>Burkholderiales</taxon>
        <taxon>Burkholderiaceae</taxon>
        <taxon>Cupriavidus</taxon>
    </lineage>
</organism>
<comment type="caution">
    <text evidence="4">The sequence shown here is derived from an EMBL/GenBank/DDBJ whole genome shotgun (WGS) entry which is preliminary data.</text>
</comment>
<evidence type="ECO:0000256" key="1">
    <source>
        <dbReference type="ARBA" id="ARBA00023002"/>
    </source>
</evidence>
<dbReference type="RefSeq" id="WP_240990189.1">
    <property type="nucleotide sequence ID" value="NZ_LT976856.1"/>
</dbReference>
<dbReference type="PANTHER" id="PTHR43333:SF1">
    <property type="entry name" value="D-ISOMER SPECIFIC 2-HYDROXYACID DEHYDROGENASE NAD-BINDING DOMAIN-CONTAINING PROTEIN"/>
    <property type="match status" value="1"/>
</dbReference>
<keyword evidence="2" id="KW-0520">NAD</keyword>
<proteinExistence type="predicted"/>
<dbReference type="Pfam" id="PF02826">
    <property type="entry name" value="2-Hacid_dh_C"/>
    <property type="match status" value="1"/>
</dbReference>
<dbReference type="GO" id="GO:0051287">
    <property type="term" value="F:NAD binding"/>
    <property type="evidence" value="ECO:0007669"/>
    <property type="project" value="InterPro"/>
</dbReference>
<gene>
    <name evidence="4" type="primary">ghrA</name>
    <name evidence="4" type="ORF">CBM2589_B130030</name>
</gene>
<accession>A0A375BIE8</accession>
<name>A0A375BIE8_9BURK</name>
<protein>
    <submittedName>
        <fullName evidence="4">Glyoxylate/hydroxypyruvate reductase A</fullName>
        <ecNumber evidence="4">1.1.1.79</ecNumber>
        <ecNumber evidence="4">1.1.1.81</ecNumber>
    </submittedName>
</protein>
<dbReference type="CDD" id="cd12164">
    <property type="entry name" value="GDH_like_2"/>
    <property type="match status" value="1"/>
</dbReference>
<dbReference type="SUPFAM" id="SSF51735">
    <property type="entry name" value="NAD(P)-binding Rossmann-fold domains"/>
    <property type="match status" value="1"/>
</dbReference>
<dbReference type="EMBL" id="OFSP01000005">
    <property type="protein sequence ID" value="SOY46079.1"/>
    <property type="molecule type" value="Genomic_DNA"/>
</dbReference>
<dbReference type="Proteomes" id="UP000256297">
    <property type="component" value="Chromosome CBM2589_b"/>
</dbReference>
<dbReference type="EC" id="1.1.1.79" evidence="4"/>
<reference evidence="4" key="1">
    <citation type="submission" date="2018-01" db="EMBL/GenBank/DDBJ databases">
        <authorList>
            <person name="Clerissi C."/>
        </authorList>
    </citation>
    <scope>NUCLEOTIDE SEQUENCE</scope>
    <source>
        <strain evidence="4">Cupriavidus taiwanensis STM 3521</strain>
    </source>
</reference>
<dbReference type="AlphaFoldDB" id="A0A375BIE8"/>
<keyword evidence="1 4" id="KW-0560">Oxidoreductase</keyword>
<dbReference type="InterPro" id="IPR006140">
    <property type="entry name" value="D-isomer_DH_NAD-bd"/>
</dbReference>
<evidence type="ECO:0000259" key="3">
    <source>
        <dbReference type="Pfam" id="PF02826"/>
    </source>
</evidence>
<feature type="domain" description="D-isomer specific 2-hydroxyacid dehydrogenase NAD-binding" evidence="3">
    <location>
        <begin position="103"/>
        <end position="274"/>
    </location>
</feature>
<evidence type="ECO:0000313" key="4">
    <source>
        <dbReference type="EMBL" id="SOY46079.1"/>
    </source>
</evidence>
<dbReference type="Gene3D" id="3.40.50.720">
    <property type="entry name" value="NAD(P)-binding Rossmann-like Domain"/>
    <property type="match status" value="2"/>
</dbReference>
<dbReference type="EC" id="1.1.1.81" evidence="4"/>
<sequence>MSTFLYKADPVRGQDWRKVFARERPDLDFRIWPDVGDPEQVRYLAAWEPPEDIGQRFPNLQVVFSTGAGVDQFKLKAIPEHLPLVRMIEPGIVEGMVEYVVFSVLALHRDMPAYRRQQAQADWRPIPVQPAQERRVGVLGLGSLAQAVLARLGLFGFNCAGWSRSRRIVDGVTCYAGQEELDAFLARTDILVCLLPLTDETRGMLGARMFDTLPRGAGLVHVGRGQQLNHADLLAALESGQIGDAILDVTHPEPLPADHPLWRHPKVWLTPHIASMTRPDTAARAVLDNLRRLENGEAVIGLVDRQKGY</sequence>
<dbReference type="PANTHER" id="PTHR43333">
    <property type="entry name" value="2-HACID_DH_C DOMAIN-CONTAINING PROTEIN"/>
    <property type="match status" value="1"/>
</dbReference>
<dbReference type="InterPro" id="IPR036291">
    <property type="entry name" value="NAD(P)-bd_dom_sf"/>
</dbReference>
<dbReference type="GO" id="GO:0030267">
    <property type="term" value="F:glyoxylate reductase (NADPH) activity"/>
    <property type="evidence" value="ECO:0007669"/>
    <property type="project" value="UniProtKB-EC"/>
</dbReference>
<evidence type="ECO:0000256" key="2">
    <source>
        <dbReference type="ARBA" id="ARBA00023027"/>
    </source>
</evidence>
<dbReference type="GO" id="GO:0016618">
    <property type="term" value="F:hydroxypyruvate reductase [NAD(P)H] activity"/>
    <property type="evidence" value="ECO:0007669"/>
    <property type="project" value="UniProtKB-EC"/>
</dbReference>